<dbReference type="InterPro" id="IPR041205">
    <property type="entry name" value="ScsC_N"/>
</dbReference>
<dbReference type="GO" id="GO:0016491">
    <property type="term" value="F:oxidoreductase activity"/>
    <property type="evidence" value="ECO:0007669"/>
    <property type="project" value="InterPro"/>
</dbReference>
<evidence type="ECO:0000313" key="4">
    <source>
        <dbReference type="Proteomes" id="UP000476332"/>
    </source>
</evidence>
<evidence type="ECO:0000256" key="1">
    <source>
        <dbReference type="SAM" id="SignalP"/>
    </source>
</evidence>
<protein>
    <submittedName>
        <fullName evidence="3">Thioredoxin domain-containing protein</fullName>
    </submittedName>
</protein>
<accession>A0A6L9MLC3</accession>
<dbReference type="InterPro" id="IPR001853">
    <property type="entry name" value="DSBA-like_thioredoxin_dom"/>
</dbReference>
<evidence type="ECO:0000259" key="2">
    <source>
        <dbReference type="PROSITE" id="PS51352"/>
    </source>
</evidence>
<comment type="caution">
    <text evidence="3">The sequence shown here is derived from an EMBL/GenBank/DDBJ whole genome shotgun (WGS) entry which is preliminary data.</text>
</comment>
<reference evidence="3 4" key="1">
    <citation type="submission" date="2020-01" db="EMBL/GenBank/DDBJ databases">
        <title>Genomes of bacteria type strains.</title>
        <authorList>
            <person name="Chen J."/>
            <person name="Zhu S."/>
            <person name="Chen J."/>
        </authorList>
    </citation>
    <scope>NUCLEOTIDE SEQUENCE [LARGE SCALE GENOMIC DNA]</scope>
    <source>
        <strain evidence="3 4">KCTC 52919</strain>
    </source>
</reference>
<dbReference type="EMBL" id="JAAAMJ010000018">
    <property type="protein sequence ID" value="NDV88637.1"/>
    <property type="molecule type" value="Genomic_DNA"/>
</dbReference>
<dbReference type="Gene3D" id="3.40.30.10">
    <property type="entry name" value="Glutaredoxin"/>
    <property type="match status" value="1"/>
</dbReference>
<dbReference type="Pfam" id="PF01323">
    <property type="entry name" value="DSBA"/>
    <property type="match status" value="1"/>
</dbReference>
<evidence type="ECO:0000313" key="3">
    <source>
        <dbReference type="EMBL" id="NDV88637.1"/>
    </source>
</evidence>
<dbReference type="InterPro" id="IPR006311">
    <property type="entry name" value="TAT_signal"/>
</dbReference>
<dbReference type="Pfam" id="PF18312">
    <property type="entry name" value="ScsC_N"/>
    <property type="match status" value="1"/>
</dbReference>
<dbReference type="CDD" id="cd03023">
    <property type="entry name" value="DsbA_Com1_like"/>
    <property type="match status" value="1"/>
</dbReference>
<dbReference type="InterPro" id="IPR013766">
    <property type="entry name" value="Thioredoxin_domain"/>
</dbReference>
<dbReference type="SUPFAM" id="SSF52833">
    <property type="entry name" value="Thioredoxin-like"/>
    <property type="match status" value="1"/>
</dbReference>
<dbReference type="InterPro" id="IPR036249">
    <property type="entry name" value="Thioredoxin-like_sf"/>
</dbReference>
<gene>
    <name evidence="3" type="ORF">GTW51_18200</name>
</gene>
<dbReference type="PROSITE" id="PS51352">
    <property type="entry name" value="THIOREDOXIN_2"/>
    <property type="match status" value="1"/>
</dbReference>
<keyword evidence="4" id="KW-1185">Reference proteome</keyword>
<keyword evidence="1" id="KW-0732">Signal</keyword>
<sequence>MTTRNSPNVTRQTLLAAAASLALALPAAAQTAQPRFDTEATQEIESIIHRYLVEHPEVLLEALDALEAKRATEQMASQKDAIEEHSTALFASPEGTVLGNPDGDVTLVEFFDYNCGYCKQAQADVDALLAADPDIRFVLKEISVLGPQSLAASRVSLAVRELAPERYGEFQRTLLGSRGVADEAAAMGVAEDLGIETAPLRTAMSSPAVSAALAESNELAEGLAINGTPSYVLADGILAGAVGKEALAAGIANVRACGSTSC</sequence>
<feature type="domain" description="Thioredoxin" evidence="2">
    <location>
        <begin position="21"/>
        <end position="256"/>
    </location>
</feature>
<dbReference type="Proteomes" id="UP000476332">
    <property type="component" value="Unassembled WGS sequence"/>
</dbReference>
<feature type="signal peptide" evidence="1">
    <location>
        <begin position="1"/>
        <end position="29"/>
    </location>
</feature>
<proteinExistence type="predicted"/>
<feature type="chain" id="PRO_5027052145" evidence="1">
    <location>
        <begin position="30"/>
        <end position="262"/>
    </location>
</feature>
<dbReference type="PROSITE" id="PS51318">
    <property type="entry name" value="TAT"/>
    <property type="match status" value="1"/>
</dbReference>
<dbReference type="AlphaFoldDB" id="A0A6L9MLC3"/>
<name>A0A6L9MLC3_9HYPH</name>
<organism evidence="3 4">
    <name type="scientific">Aurantimonas aggregata</name>
    <dbReference type="NCBI Taxonomy" id="2047720"/>
    <lineage>
        <taxon>Bacteria</taxon>
        <taxon>Pseudomonadati</taxon>
        <taxon>Pseudomonadota</taxon>
        <taxon>Alphaproteobacteria</taxon>
        <taxon>Hyphomicrobiales</taxon>
        <taxon>Aurantimonadaceae</taxon>
        <taxon>Aurantimonas</taxon>
    </lineage>
</organism>